<dbReference type="AlphaFoldDB" id="A0A1H8IJS2"/>
<evidence type="ECO:0000313" key="4">
    <source>
        <dbReference type="Proteomes" id="UP000199695"/>
    </source>
</evidence>
<dbReference type="STRING" id="1173111.SAMN05444955_11814"/>
<dbReference type="InterPro" id="IPR010172">
    <property type="entry name" value="CRISPR-assoc_prot_TM1791"/>
</dbReference>
<dbReference type="NCBIfam" id="TIGR01898">
    <property type="entry name" value="cas_TM1791_cmr6"/>
    <property type="match status" value="1"/>
</dbReference>
<organism evidence="3 4">
    <name type="scientific">Lihuaxuella thermophila</name>
    <dbReference type="NCBI Taxonomy" id="1173111"/>
    <lineage>
        <taxon>Bacteria</taxon>
        <taxon>Bacillati</taxon>
        <taxon>Bacillota</taxon>
        <taxon>Bacilli</taxon>
        <taxon>Bacillales</taxon>
        <taxon>Thermoactinomycetaceae</taxon>
        <taxon>Lihuaxuella</taxon>
    </lineage>
</organism>
<dbReference type="PANTHER" id="PTHR39965">
    <property type="entry name" value="CRISPR SYSTEM CMR SUBUNIT CMR6"/>
    <property type="match status" value="1"/>
</dbReference>
<dbReference type="RefSeq" id="WP_089972213.1">
    <property type="nucleotide sequence ID" value="NZ_FOCQ01000018.1"/>
</dbReference>
<protein>
    <submittedName>
        <fullName evidence="3">CRISPR-associated protein Cmr6</fullName>
    </submittedName>
</protein>
<dbReference type="PANTHER" id="PTHR39965:SF1">
    <property type="entry name" value="CRISPR SYSTEM CMR SUBUNIT CMR6"/>
    <property type="match status" value="1"/>
</dbReference>
<gene>
    <name evidence="3" type="ORF">SAMN05444955_11814</name>
</gene>
<dbReference type="OrthoDB" id="9813956at2"/>
<reference evidence="3 4" key="1">
    <citation type="submission" date="2016-10" db="EMBL/GenBank/DDBJ databases">
        <authorList>
            <person name="de Groot N.N."/>
        </authorList>
    </citation>
    <scope>NUCLEOTIDE SEQUENCE [LARGE SCALE GENOMIC DNA]</scope>
    <source>
        <strain evidence="3 4">DSM 46701</strain>
    </source>
</reference>
<keyword evidence="4" id="KW-1185">Reference proteome</keyword>
<evidence type="ECO:0000259" key="2">
    <source>
        <dbReference type="Pfam" id="PF03787"/>
    </source>
</evidence>
<dbReference type="GO" id="GO:0051607">
    <property type="term" value="P:defense response to virus"/>
    <property type="evidence" value="ECO:0007669"/>
    <property type="project" value="UniProtKB-KW"/>
</dbReference>
<evidence type="ECO:0000313" key="3">
    <source>
        <dbReference type="EMBL" id="SEN68913.1"/>
    </source>
</evidence>
<dbReference type="InterPro" id="IPR005537">
    <property type="entry name" value="RAMP_III_fam"/>
</dbReference>
<proteinExistence type="predicted"/>
<keyword evidence="1" id="KW-0051">Antiviral defense</keyword>
<accession>A0A1H8IJS2</accession>
<dbReference type="Pfam" id="PF03787">
    <property type="entry name" value="RAMPs"/>
    <property type="match status" value="1"/>
</dbReference>
<sequence length="284" mass="32753">MKSREKRKYPEKSKSLSYFLPLYPEARENVVSSEKRPKESHAGLWYEKFCDCWYRERDNLKIDKNKWIGTDRVGDLEQIREFTNRMSRLIEGQAGYQLHLHTTSRFVTGLGRSNPVENGFAWHPILGTAYLPGSSVKGLVRAWVTEWVKKEQAEKSKDIKRIFGPDTKSPDSQAGSVIFFDALPAGPVQLEPDIMTPHFSEYYKDPRNRNTPPVDWYAPVPIPFLVVGKNQEFIFSIAPRRPENAQDREDAENVINWLQEALMWIGAGAKTAVGYGRFEKVDKR</sequence>
<name>A0A1H8IJS2_9BACL</name>
<evidence type="ECO:0000256" key="1">
    <source>
        <dbReference type="ARBA" id="ARBA00023118"/>
    </source>
</evidence>
<dbReference type="EMBL" id="FOCQ01000018">
    <property type="protein sequence ID" value="SEN68913.1"/>
    <property type="molecule type" value="Genomic_DNA"/>
</dbReference>
<feature type="domain" description="CRISPR type III-associated protein" evidence="2">
    <location>
        <begin position="100"/>
        <end position="279"/>
    </location>
</feature>
<dbReference type="Proteomes" id="UP000199695">
    <property type="component" value="Unassembled WGS sequence"/>
</dbReference>